<sequence length="249" mass="26373">MNSSKTAANLLVILLTMTSGCADAISFLALGQVLTAAMTGNTVFLGLSIVHANGLKPLGYVVALSGFILGVAFGAIIVRKKRNVTGLNPIVTVALSVELAAFVLFGLLISFVNSPDQLLLVIILSFGMGVQGVVARRIGVNGVPTTVITSTTTGLIESLVWNIYTRNAKMVNKNLKSPSAPYSSIFIWVADIVIYGVGAAICGAFELKWNLQAIWLPAAIIFAVVLSSVYFQLQVQQKNRLKSENTISG</sequence>
<feature type="transmembrane region" description="Helical" evidence="1">
    <location>
        <begin position="90"/>
        <end position="111"/>
    </location>
</feature>
<dbReference type="RefSeq" id="WP_066267682.1">
    <property type="nucleotide sequence ID" value="NZ_JARMAB010000008.1"/>
</dbReference>
<dbReference type="Pfam" id="PF06912">
    <property type="entry name" value="DUF1275"/>
    <property type="match status" value="1"/>
</dbReference>
<feature type="transmembrane region" description="Helical" evidence="1">
    <location>
        <begin position="213"/>
        <end position="233"/>
    </location>
</feature>
<reference evidence="2 3" key="1">
    <citation type="submission" date="2023-03" db="EMBL/GenBank/DDBJ databases">
        <title>Bacillus Genome Sequencing.</title>
        <authorList>
            <person name="Dunlap C."/>
        </authorList>
    </citation>
    <scope>NUCLEOTIDE SEQUENCE [LARGE SCALE GENOMIC DNA]</scope>
    <source>
        <strain evidence="2 3">B-23453</strain>
    </source>
</reference>
<feature type="transmembrane region" description="Helical" evidence="1">
    <location>
        <begin position="145"/>
        <end position="164"/>
    </location>
</feature>
<dbReference type="InterPro" id="IPR010699">
    <property type="entry name" value="DUF1275"/>
</dbReference>
<proteinExistence type="predicted"/>
<keyword evidence="1" id="KW-1133">Transmembrane helix</keyword>
<keyword evidence="1" id="KW-0472">Membrane</keyword>
<evidence type="ECO:0000313" key="3">
    <source>
        <dbReference type="Proteomes" id="UP001341444"/>
    </source>
</evidence>
<organism evidence="2 3">
    <name type="scientific">Heyndrickxia acidicola</name>
    <dbReference type="NCBI Taxonomy" id="209389"/>
    <lineage>
        <taxon>Bacteria</taxon>
        <taxon>Bacillati</taxon>
        <taxon>Bacillota</taxon>
        <taxon>Bacilli</taxon>
        <taxon>Bacillales</taxon>
        <taxon>Bacillaceae</taxon>
        <taxon>Heyndrickxia</taxon>
    </lineage>
</organism>
<dbReference type="PROSITE" id="PS51257">
    <property type="entry name" value="PROKAR_LIPOPROTEIN"/>
    <property type="match status" value="1"/>
</dbReference>
<dbReference type="PANTHER" id="PTHR37314:SF4">
    <property type="entry name" value="UPF0700 TRANSMEMBRANE PROTEIN YOAK"/>
    <property type="match status" value="1"/>
</dbReference>
<feature type="transmembrane region" description="Helical" evidence="1">
    <location>
        <begin position="185"/>
        <end position="207"/>
    </location>
</feature>
<comment type="caution">
    <text evidence="2">The sequence shown here is derived from an EMBL/GenBank/DDBJ whole genome shotgun (WGS) entry which is preliminary data.</text>
</comment>
<gene>
    <name evidence="2" type="ORF">P4T90_06550</name>
</gene>
<feature type="transmembrane region" description="Helical" evidence="1">
    <location>
        <begin position="118"/>
        <end position="139"/>
    </location>
</feature>
<accession>A0ABU6ME81</accession>
<evidence type="ECO:0000256" key="1">
    <source>
        <dbReference type="SAM" id="Phobius"/>
    </source>
</evidence>
<evidence type="ECO:0000313" key="2">
    <source>
        <dbReference type="EMBL" id="MED1202749.1"/>
    </source>
</evidence>
<feature type="transmembrane region" description="Helical" evidence="1">
    <location>
        <begin position="58"/>
        <end position="78"/>
    </location>
</feature>
<name>A0ABU6ME81_9BACI</name>
<dbReference type="PANTHER" id="PTHR37314">
    <property type="entry name" value="SLR0142 PROTEIN"/>
    <property type="match status" value="1"/>
</dbReference>
<dbReference type="EMBL" id="JARMAB010000008">
    <property type="protein sequence ID" value="MED1202749.1"/>
    <property type="molecule type" value="Genomic_DNA"/>
</dbReference>
<keyword evidence="3" id="KW-1185">Reference proteome</keyword>
<protein>
    <submittedName>
        <fullName evidence="2">YoaK family protein</fullName>
    </submittedName>
</protein>
<dbReference type="Proteomes" id="UP001341444">
    <property type="component" value="Unassembled WGS sequence"/>
</dbReference>
<keyword evidence="1" id="KW-0812">Transmembrane</keyword>
<feature type="transmembrane region" description="Helical" evidence="1">
    <location>
        <begin position="34"/>
        <end position="51"/>
    </location>
</feature>